<keyword evidence="9" id="KW-0472">Membrane</keyword>
<feature type="transmembrane region" description="Helical" evidence="9">
    <location>
        <begin position="478"/>
        <end position="496"/>
    </location>
</feature>
<evidence type="ECO:0000259" key="10">
    <source>
        <dbReference type="Pfam" id="PF04389"/>
    </source>
</evidence>
<evidence type="ECO:0000256" key="5">
    <source>
        <dbReference type="ARBA" id="ARBA00022554"/>
    </source>
</evidence>
<evidence type="ECO:0000313" key="12">
    <source>
        <dbReference type="Proteomes" id="UP000653730"/>
    </source>
</evidence>
<dbReference type="InterPro" id="IPR045175">
    <property type="entry name" value="M28_fam"/>
</dbReference>
<dbReference type="GO" id="GO:0005774">
    <property type="term" value="C:vacuolar membrane"/>
    <property type="evidence" value="ECO:0007669"/>
    <property type="project" value="UniProtKB-SubCell"/>
</dbReference>
<dbReference type="EMBL" id="JACVDC010000081">
    <property type="protein sequence ID" value="MBC9797963.1"/>
    <property type="molecule type" value="Genomic_DNA"/>
</dbReference>
<accession>A0A926Q3V4</accession>
<dbReference type="Proteomes" id="UP000653730">
    <property type="component" value="Unassembled WGS sequence"/>
</dbReference>
<dbReference type="Gene3D" id="3.40.630.10">
    <property type="entry name" value="Zn peptidases"/>
    <property type="match status" value="1"/>
</dbReference>
<keyword evidence="7" id="KW-0325">Glycoprotein</keyword>
<feature type="transmembrane region" description="Helical" evidence="9">
    <location>
        <begin position="400"/>
        <end position="420"/>
    </location>
</feature>
<dbReference type="GO" id="GO:0008235">
    <property type="term" value="F:metalloexopeptidase activity"/>
    <property type="evidence" value="ECO:0007669"/>
    <property type="project" value="InterPro"/>
</dbReference>
<dbReference type="InterPro" id="IPR007484">
    <property type="entry name" value="Peptidase_M28"/>
</dbReference>
<keyword evidence="5" id="KW-0926">Vacuole</keyword>
<keyword evidence="12" id="KW-1185">Reference proteome</keyword>
<feature type="transmembrane region" description="Helical" evidence="9">
    <location>
        <begin position="508"/>
        <end position="528"/>
    </location>
</feature>
<evidence type="ECO:0000256" key="3">
    <source>
        <dbReference type="ARBA" id="ARBA00010918"/>
    </source>
</evidence>
<evidence type="ECO:0000256" key="2">
    <source>
        <dbReference type="ARBA" id="ARBA00004128"/>
    </source>
</evidence>
<proteinExistence type="inferred from homology"/>
<feature type="transmembrane region" description="Helical" evidence="9">
    <location>
        <begin position="5"/>
        <end position="22"/>
    </location>
</feature>
<evidence type="ECO:0000256" key="9">
    <source>
        <dbReference type="SAM" id="Phobius"/>
    </source>
</evidence>
<evidence type="ECO:0000256" key="4">
    <source>
        <dbReference type="ARBA" id="ARBA00017435"/>
    </source>
</evidence>
<reference evidence="11 12" key="1">
    <citation type="submission" date="2020-09" db="EMBL/GenBank/DDBJ databases">
        <title>Sinomicrobium weinanense sp. nov., a halophilic bacteria isolated from saline-alkali soil.</title>
        <authorList>
            <person name="Wu P."/>
            <person name="Ren H."/>
            <person name="Mei Y."/>
            <person name="Liang Y."/>
            <person name="Chen Z."/>
        </authorList>
    </citation>
    <scope>NUCLEOTIDE SEQUENCE [LARGE SCALE GENOMIC DNA]</scope>
    <source>
        <strain evidence="11 12">FJxs</strain>
    </source>
</reference>
<organism evidence="11 12">
    <name type="scientific">Sinomicrobium weinanense</name>
    <dbReference type="NCBI Taxonomy" id="2842200"/>
    <lineage>
        <taxon>Bacteria</taxon>
        <taxon>Pseudomonadati</taxon>
        <taxon>Bacteroidota</taxon>
        <taxon>Flavobacteriia</taxon>
        <taxon>Flavobacteriales</taxon>
        <taxon>Flavobacteriaceae</taxon>
        <taxon>Sinomicrobium</taxon>
    </lineage>
</organism>
<dbReference type="PANTHER" id="PTHR12147:SF58">
    <property type="entry name" value="VACUOLAR MEMBRANE PROTEASE"/>
    <property type="match status" value="1"/>
</dbReference>
<comment type="similarity">
    <text evidence="3">Belongs to the peptidase M28 family.</text>
</comment>
<gene>
    <name evidence="11" type="ORF">IBL28_18470</name>
</gene>
<keyword evidence="6 9" id="KW-1133">Transmembrane helix</keyword>
<evidence type="ECO:0000256" key="8">
    <source>
        <dbReference type="ARBA" id="ARBA00031512"/>
    </source>
</evidence>
<dbReference type="GO" id="GO:0006508">
    <property type="term" value="P:proteolysis"/>
    <property type="evidence" value="ECO:0007669"/>
    <property type="project" value="InterPro"/>
</dbReference>
<dbReference type="SUPFAM" id="SSF53187">
    <property type="entry name" value="Zn-dependent exopeptidases"/>
    <property type="match status" value="1"/>
</dbReference>
<dbReference type="AlphaFoldDB" id="A0A926Q3V4"/>
<sequence>MKRYTVTLSLLFIIGIVYWSFYDIMPHTYTKENAPENTFSAERALILVRAMSRQPHYVGSPAHKEVREYLLSELKKLGLEPEVQEGYTAGNWGNLSKARNILARIKGSGDGNALMLLSHYDSSPHSSFGASDAASGVATILEGIRAFLPENKTPENDIIILFSDAEELGLNGARLFVNQHPWAKDVKLVLNFEARGSGGPGFMLVETNGGNSGLIREFTRAQPRYPVSNSFMYSVYKMLPNDTDLTVFREDGNIDGFNFAFIDDHYDYHTALDTEQRLDRNTLEHQGSYLMPLLHYFSNADITNLKSDEDYVFFDGPFTSFISYPFSWIWPMMGIAAALFILLIFYGIRKKSIVPKEVFIGIIPFVVSLLLCGLIGYYSWPVLKKAYPDYADILHGFTYNGYYYIAAFTALSIAICFFLYHKFHHIRPVNLLIFPVFLWIVICGLLGVYLKGASFFIIPVYAALLSLLILIRQERPNLLLQAILTVPAIWIFAPFIQMFPIGLGLKMMIASTLFTVLLFGLLLPVFGFYRQQHKLALFAGVLTVALLIAAHIQSGFTENSPKPDSLLYVLNTDTGKASWATYDQVPDEWTSAYIGQDPQKPEDLSATTIASKYNTGFSYTAGATVKHIPPPRVDIVHDTLRGTERELEVCITPQRNVTRLEVFSDTENIISCKVNGVALSQEYLRNPKRKDRLFSHYITDNAYTEILLRIPADENPELTLFEASNDLLENPLFTVPPRPKDRIPMPFVLNDAIVVKKTVTFGEGENVRR</sequence>
<comment type="caution">
    <text evidence="11">The sequence shown here is derived from an EMBL/GenBank/DDBJ whole genome shotgun (WGS) entry which is preliminary data.</text>
</comment>
<evidence type="ECO:0000256" key="1">
    <source>
        <dbReference type="ARBA" id="ARBA00003273"/>
    </source>
</evidence>
<feature type="transmembrane region" description="Helical" evidence="9">
    <location>
        <begin position="328"/>
        <end position="346"/>
    </location>
</feature>
<feature type="transmembrane region" description="Helical" evidence="9">
    <location>
        <begin position="535"/>
        <end position="552"/>
    </location>
</feature>
<keyword evidence="9" id="KW-0812">Transmembrane</keyword>
<dbReference type="Pfam" id="PF04389">
    <property type="entry name" value="Peptidase_M28"/>
    <property type="match status" value="1"/>
</dbReference>
<feature type="transmembrane region" description="Helical" evidence="9">
    <location>
        <begin position="432"/>
        <end position="449"/>
    </location>
</feature>
<evidence type="ECO:0000313" key="11">
    <source>
        <dbReference type="EMBL" id="MBC9797963.1"/>
    </source>
</evidence>
<comment type="subcellular location">
    <subcellularLocation>
        <location evidence="2">Vacuole membrane</location>
        <topology evidence="2">Multi-pass membrane protein</topology>
    </subcellularLocation>
</comment>
<feature type="transmembrane region" description="Helical" evidence="9">
    <location>
        <begin position="358"/>
        <end position="380"/>
    </location>
</feature>
<name>A0A926Q3V4_9FLAO</name>
<feature type="domain" description="Peptidase M28" evidence="10">
    <location>
        <begin position="100"/>
        <end position="290"/>
    </location>
</feature>
<comment type="function">
    <text evidence="1">May be involved in vacuolar sorting and osmoregulation.</text>
</comment>
<evidence type="ECO:0000256" key="7">
    <source>
        <dbReference type="ARBA" id="ARBA00023180"/>
    </source>
</evidence>
<evidence type="ECO:0000256" key="6">
    <source>
        <dbReference type="ARBA" id="ARBA00022989"/>
    </source>
</evidence>
<dbReference type="RefSeq" id="WP_187967088.1">
    <property type="nucleotide sequence ID" value="NZ_JACVDC010000081.1"/>
</dbReference>
<protein>
    <recommendedName>
        <fullName evidence="4">Vacuolar membrane protease</fullName>
    </recommendedName>
    <alternativeName>
        <fullName evidence="8">FXNA-related family protease 1</fullName>
    </alternativeName>
</protein>
<dbReference type="PANTHER" id="PTHR12147">
    <property type="entry name" value="METALLOPEPTIDASE M28 FAMILY MEMBER"/>
    <property type="match status" value="1"/>
</dbReference>
<feature type="transmembrane region" description="Helical" evidence="9">
    <location>
        <begin position="455"/>
        <end position="471"/>
    </location>
</feature>